<keyword evidence="8" id="KW-1185">Reference proteome</keyword>
<comment type="subcellular location">
    <subcellularLocation>
        <location evidence="1">Cell membrane</location>
        <topology evidence="1">Multi-pass membrane protein</topology>
    </subcellularLocation>
</comment>
<evidence type="ECO:0000313" key="8">
    <source>
        <dbReference type="Proteomes" id="UP000238164"/>
    </source>
</evidence>
<evidence type="ECO:0000256" key="1">
    <source>
        <dbReference type="ARBA" id="ARBA00004651"/>
    </source>
</evidence>
<name>A0A2N9JI09_9ACTN</name>
<sequence length="221" mass="24430">MCPYDGAVQLSLWWTLVGACLLISFTPGAGAISTMANALAAGWARSIWGVLGQQVALVIHIVIVALGVGVLVATNHWLFTAIRWAGAAYLVFLGVRQWLDRPMGSAQLEAEVAQDTAMPSHLRPWPMFRRGLLVNLTNPKAIVFFLAFTPQFIRLDADLLTQYAIFTITVVTIDVIVMWFFFALAAKGLRRFMREDGGQRFVNRIFGTLFVLVAGLLVFID</sequence>
<feature type="transmembrane region" description="Helical" evidence="6">
    <location>
        <begin position="132"/>
        <end position="153"/>
    </location>
</feature>
<dbReference type="GO" id="GO:0005886">
    <property type="term" value="C:plasma membrane"/>
    <property type="evidence" value="ECO:0007669"/>
    <property type="project" value="UniProtKB-SubCell"/>
</dbReference>
<protein>
    <submittedName>
        <fullName evidence="7">Lysine transporter LysE</fullName>
    </submittedName>
</protein>
<dbReference type="PANTHER" id="PTHR30086">
    <property type="entry name" value="ARGININE EXPORTER PROTEIN ARGO"/>
    <property type="match status" value="1"/>
</dbReference>
<dbReference type="AlphaFoldDB" id="A0A2N9JI09"/>
<reference evidence="7 8" key="1">
    <citation type="submission" date="2018-02" db="EMBL/GenBank/DDBJ databases">
        <authorList>
            <person name="Cohen D.B."/>
            <person name="Kent A.D."/>
        </authorList>
    </citation>
    <scope>NUCLEOTIDE SEQUENCE [LARGE SCALE GENOMIC DNA]</scope>
    <source>
        <strain evidence="7">1</strain>
    </source>
</reference>
<dbReference type="KEGG" id="mgg:MPLG2_2376"/>
<evidence type="ECO:0000256" key="4">
    <source>
        <dbReference type="ARBA" id="ARBA00022989"/>
    </source>
</evidence>
<keyword evidence="5 6" id="KW-0472">Membrane</keyword>
<keyword evidence="4 6" id="KW-1133">Transmembrane helix</keyword>
<keyword evidence="3 6" id="KW-0812">Transmembrane</keyword>
<evidence type="ECO:0000256" key="2">
    <source>
        <dbReference type="ARBA" id="ARBA00022475"/>
    </source>
</evidence>
<dbReference type="InterPro" id="IPR001123">
    <property type="entry name" value="LeuE-type"/>
</dbReference>
<evidence type="ECO:0000313" key="7">
    <source>
        <dbReference type="EMBL" id="SPD87406.1"/>
    </source>
</evidence>
<evidence type="ECO:0000256" key="5">
    <source>
        <dbReference type="ARBA" id="ARBA00023136"/>
    </source>
</evidence>
<dbReference type="Pfam" id="PF01810">
    <property type="entry name" value="LysE"/>
    <property type="match status" value="1"/>
</dbReference>
<dbReference type="PIRSF" id="PIRSF006324">
    <property type="entry name" value="LeuE"/>
    <property type="match status" value="1"/>
</dbReference>
<dbReference type="PANTHER" id="PTHR30086:SF14">
    <property type="entry name" value="HOMOSERINE_HOMOSERINE LACTONE EFFLUX PROTEIN"/>
    <property type="match status" value="1"/>
</dbReference>
<organism evidence="7 8">
    <name type="scientific">Micropruina glycogenica</name>
    <dbReference type="NCBI Taxonomy" id="75385"/>
    <lineage>
        <taxon>Bacteria</taxon>
        <taxon>Bacillati</taxon>
        <taxon>Actinomycetota</taxon>
        <taxon>Actinomycetes</taxon>
        <taxon>Propionibacteriales</taxon>
        <taxon>Nocardioidaceae</taxon>
        <taxon>Micropruina</taxon>
    </lineage>
</organism>
<accession>A0A2N9JI09</accession>
<feature type="transmembrane region" description="Helical" evidence="6">
    <location>
        <begin position="12"/>
        <end position="35"/>
    </location>
</feature>
<keyword evidence="2" id="KW-1003">Cell membrane</keyword>
<dbReference type="GO" id="GO:0042970">
    <property type="term" value="F:homoserine transmembrane transporter activity"/>
    <property type="evidence" value="ECO:0007669"/>
    <property type="project" value="TreeGrafter"/>
</dbReference>
<feature type="transmembrane region" description="Helical" evidence="6">
    <location>
        <begin position="47"/>
        <end position="71"/>
    </location>
</feature>
<evidence type="ECO:0000256" key="6">
    <source>
        <dbReference type="SAM" id="Phobius"/>
    </source>
</evidence>
<proteinExistence type="predicted"/>
<feature type="transmembrane region" description="Helical" evidence="6">
    <location>
        <begin position="201"/>
        <end position="220"/>
    </location>
</feature>
<gene>
    <name evidence="7" type="ORF">MPLG2_2376</name>
</gene>
<dbReference type="Proteomes" id="UP000238164">
    <property type="component" value="Chromosome 1"/>
</dbReference>
<evidence type="ECO:0000256" key="3">
    <source>
        <dbReference type="ARBA" id="ARBA00022692"/>
    </source>
</evidence>
<dbReference type="EMBL" id="LT985188">
    <property type="protein sequence ID" value="SPD87406.1"/>
    <property type="molecule type" value="Genomic_DNA"/>
</dbReference>
<feature type="transmembrane region" description="Helical" evidence="6">
    <location>
        <begin position="165"/>
        <end position="189"/>
    </location>
</feature>